<evidence type="ECO:0000256" key="1">
    <source>
        <dbReference type="SAM" id="MobiDB-lite"/>
    </source>
</evidence>
<proteinExistence type="predicted"/>
<accession>A0ABN2GTX7</accession>
<dbReference type="Proteomes" id="UP001500064">
    <property type="component" value="Unassembled WGS sequence"/>
</dbReference>
<organism evidence="2 3">
    <name type="scientific">Nonomuraea maheshkhaliensis</name>
    <dbReference type="NCBI Taxonomy" id="419590"/>
    <lineage>
        <taxon>Bacteria</taxon>
        <taxon>Bacillati</taxon>
        <taxon>Actinomycetota</taxon>
        <taxon>Actinomycetes</taxon>
        <taxon>Streptosporangiales</taxon>
        <taxon>Streptosporangiaceae</taxon>
        <taxon>Nonomuraea</taxon>
    </lineage>
</organism>
<dbReference type="PANTHER" id="PTHR30007">
    <property type="entry name" value="PHP DOMAIN PROTEIN"/>
    <property type="match status" value="1"/>
</dbReference>
<keyword evidence="3" id="KW-1185">Reference proteome</keyword>
<comment type="caution">
    <text evidence="2">The sequence shown here is derived from an EMBL/GenBank/DDBJ whole genome shotgun (WGS) entry which is preliminary data.</text>
</comment>
<evidence type="ECO:0000313" key="2">
    <source>
        <dbReference type="EMBL" id="GAA1676781.1"/>
    </source>
</evidence>
<reference evidence="2 3" key="1">
    <citation type="journal article" date="2019" name="Int. J. Syst. Evol. Microbiol.">
        <title>The Global Catalogue of Microorganisms (GCM) 10K type strain sequencing project: providing services to taxonomists for standard genome sequencing and annotation.</title>
        <authorList>
            <consortium name="The Broad Institute Genomics Platform"/>
            <consortium name="The Broad Institute Genome Sequencing Center for Infectious Disease"/>
            <person name="Wu L."/>
            <person name="Ma J."/>
        </authorList>
    </citation>
    <scope>NUCLEOTIDE SEQUENCE [LARGE SCALE GENOMIC DNA]</scope>
    <source>
        <strain evidence="2 3">JCM 13929</strain>
    </source>
</reference>
<dbReference type="EMBL" id="BAAAMU010000107">
    <property type="protein sequence ID" value="GAA1676781.1"/>
    <property type="molecule type" value="Genomic_DNA"/>
</dbReference>
<sequence length="199" mass="21104">MTDLTRGVAFAACSSRSSSRSWCLAEGAALPACRATLIEPTLTAWRQARLDRRPTGAAAPTDLRDIFDAILYLSRTDVARAYLPHDFPPHGTEDLTDPPTASQGTDAAKKIVGRERSVATDALGLLLAVVGCAASVSEYQAGVQVLDQAKDAYPPWRRPGSRPIHRTSSPDTPPLSEPTPRLSIASPRPVASTSSNDAG</sequence>
<dbReference type="PANTHER" id="PTHR30007:SF0">
    <property type="entry name" value="TRANSPOSASE"/>
    <property type="match status" value="1"/>
</dbReference>
<name>A0ABN2GTX7_9ACTN</name>
<gene>
    <name evidence="2" type="ORF">GCM10009733_087070</name>
</gene>
<feature type="region of interest" description="Disordered" evidence="1">
    <location>
        <begin position="152"/>
        <end position="199"/>
    </location>
</feature>
<evidence type="ECO:0000313" key="3">
    <source>
        <dbReference type="Proteomes" id="UP001500064"/>
    </source>
</evidence>
<protein>
    <submittedName>
        <fullName evidence="2">Uncharacterized protein</fullName>
    </submittedName>
</protein>